<dbReference type="RefSeq" id="WP_377065869.1">
    <property type="nucleotide sequence ID" value="NZ_JBHSJJ010000009.1"/>
</dbReference>
<evidence type="ECO:0000313" key="3">
    <source>
        <dbReference type="Proteomes" id="UP001595818"/>
    </source>
</evidence>
<keyword evidence="3" id="KW-1185">Reference proteome</keyword>
<evidence type="ECO:0000256" key="1">
    <source>
        <dbReference type="SAM" id="MobiDB-lite"/>
    </source>
</evidence>
<gene>
    <name evidence="2" type="ORF">ACFPFU_16110</name>
</gene>
<protein>
    <submittedName>
        <fullName evidence="2">Uncharacterized protein</fullName>
    </submittedName>
</protein>
<organism evidence="2 3">
    <name type="scientific">Negadavirga shengliensis</name>
    <dbReference type="NCBI Taxonomy" id="1389218"/>
    <lineage>
        <taxon>Bacteria</taxon>
        <taxon>Pseudomonadati</taxon>
        <taxon>Bacteroidota</taxon>
        <taxon>Cytophagia</taxon>
        <taxon>Cytophagales</taxon>
        <taxon>Cyclobacteriaceae</taxon>
        <taxon>Negadavirga</taxon>
    </lineage>
</organism>
<feature type="region of interest" description="Disordered" evidence="1">
    <location>
        <begin position="21"/>
        <end position="72"/>
    </location>
</feature>
<name>A0ABV9T3B6_9BACT</name>
<evidence type="ECO:0000313" key="2">
    <source>
        <dbReference type="EMBL" id="MFC4873225.1"/>
    </source>
</evidence>
<proteinExistence type="predicted"/>
<dbReference type="EMBL" id="JBHSJJ010000009">
    <property type="protein sequence ID" value="MFC4873225.1"/>
    <property type="molecule type" value="Genomic_DNA"/>
</dbReference>
<dbReference type="Proteomes" id="UP001595818">
    <property type="component" value="Unassembled WGS sequence"/>
</dbReference>
<accession>A0ABV9T3B6</accession>
<comment type="caution">
    <text evidence="2">The sequence shown here is derived from an EMBL/GenBank/DDBJ whole genome shotgun (WGS) entry which is preliminary data.</text>
</comment>
<sequence length="72" mass="8156">MKWKKEKRDNGQFTDNAFEKAQALASEGKSGPEGEKGAESIASEKARDDLFRAKEADKEWSSESDQYRRDNA</sequence>
<reference evidence="3" key="1">
    <citation type="journal article" date="2019" name="Int. J. Syst. Evol. Microbiol.">
        <title>The Global Catalogue of Microorganisms (GCM) 10K type strain sequencing project: providing services to taxonomists for standard genome sequencing and annotation.</title>
        <authorList>
            <consortium name="The Broad Institute Genomics Platform"/>
            <consortium name="The Broad Institute Genome Sequencing Center for Infectious Disease"/>
            <person name="Wu L."/>
            <person name="Ma J."/>
        </authorList>
    </citation>
    <scope>NUCLEOTIDE SEQUENCE [LARGE SCALE GENOMIC DNA]</scope>
    <source>
        <strain evidence="3">CGMCC 4.7466</strain>
    </source>
</reference>
<feature type="compositionally biased region" description="Basic and acidic residues" evidence="1">
    <location>
        <begin position="30"/>
        <end position="72"/>
    </location>
</feature>